<dbReference type="EnsemblMetazoa" id="AEPI009891-RA">
    <property type="protein sequence ID" value="AEPI009891-PA"/>
    <property type="gene ID" value="AEPI009891"/>
</dbReference>
<reference evidence="8" key="2">
    <citation type="submission" date="2020-05" db="UniProtKB">
        <authorList>
            <consortium name="EnsemblMetazoa"/>
        </authorList>
    </citation>
    <scope>IDENTIFICATION</scope>
    <source>
        <strain evidence="8">Epiroticus2</strain>
    </source>
</reference>
<evidence type="ECO:0000256" key="6">
    <source>
        <dbReference type="ARBA" id="ARBA00025466"/>
    </source>
</evidence>
<dbReference type="VEuPathDB" id="VectorBase:AEPI009891"/>
<evidence type="ECO:0000256" key="4">
    <source>
        <dbReference type="ARBA" id="ARBA00023125"/>
    </source>
</evidence>
<evidence type="ECO:0000313" key="8">
    <source>
        <dbReference type="EnsemblMetazoa" id="AEPI009891-PA"/>
    </source>
</evidence>
<evidence type="ECO:0000256" key="5">
    <source>
        <dbReference type="ARBA" id="ARBA00023163"/>
    </source>
</evidence>
<dbReference type="Pfam" id="PF13873">
    <property type="entry name" value="Myb_DNA-bind_5"/>
    <property type="match status" value="1"/>
</dbReference>
<reference evidence="9" key="1">
    <citation type="submission" date="2013-03" db="EMBL/GenBank/DDBJ databases">
        <title>The Genome Sequence of Anopheles epiroticus epiroticus2.</title>
        <authorList>
            <consortium name="The Broad Institute Genomics Platform"/>
            <person name="Neafsey D.E."/>
            <person name="Howell P."/>
            <person name="Walker B."/>
            <person name="Young S.K."/>
            <person name="Zeng Q."/>
            <person name="Gargeya S."/>
            <person name="Fitzgerald M."/>
            <person name="Haas B."/>
            <person name="Abouelleil A."/>
            <person name="Allen A.W."/>
            <person name="Alvarado L."/>
            <person name="Arachchi H.M."/>
            <person name="Berlin A.M."/>
            <person name="Chapman S.B."/>
            <person name="Gainer-Dewar J."/>
            <person name="Goldberg J."/>
            <person name="Griggs A."/>
            <person name="Gujja S."/>
            <person name="Hansen M."/>
            <person name="Howarth C."/>
            <person name="Imamovic A."/>
            <person name="Ireland A."/>
            <person name="Larimer J."/>
            <person name="McCowan C."/>
            <person name="Murphy C."/>
            <person name="Pearson M."/>
            <person name="Poon T.W."/>
            <person name="Priest M."/>
            <person name="Roberts A."/>
            <person name="Saif S."/>
            <person name="Shea T."/>
            <person name="Sisk P."/>
            <person name="Sykes S."/>
            <person name="Wortman J."/>
            <person name="Nusbaum C."/>
            <person name="Birren B."/>
        </authorList>
    </citation>
    <scope>NUCLEOTIDE SEQUENCE [LARGE SCALE GENOMIC DNA]</scope>
    <source>
        <strain evidence="9">Epiroticus2</strain>
    </source>
</reference>
<evidence type="ECO:0000259" key="7">
    <source>
        <dbReference type="Pfam" id="PF13873"/>
    </source>
</evidence>
<dbReference type="Proteomes" id="UP000075885">
    <property type="component" value="Unassembled WGS sequence"/>
</dbReference>
<dbReference type="PANTHER" id="PTHR23098:SF16">
    <property type="entry name" value="REGULATORY PROTEIN ZESTE"/>
    <property type="match status" value="1"/>
</dbReference>
<sequence>MYSTVNSAQLRNPLKKRIKIVQKLELVHLMKENFLFIRGKHAVVKSDKSRADVWDIIAARLNSLGPPKQSADTWQKRWNDMRSATNRKMLKIQNYVSEVGENCPYQLSMVERLIWDTFIVTPEEYMKDLKVKLSRQNKMHQQQFQFNCAGTNNQSSP</sequence>
<dbReference type="GO" id="GO:0005634">
    <property type="term" value="C:nucleus"/>
    <property type="evidence" value="ECO:0007669"/>
    <property type="project" value="TreeGrafter"/>
</dbReference>
<keyword evidence="9" id="KW-1185">Reference proteome</keyword>
<accession>A0A182PSF6</accession>
<evidence type="ECO:0000256" key="2">
    <source>
        <dbReference type="ARBA" id="ARBA00016807"/>
    </source>
</evidence>
<keyword evidence="4" id="KW-0238">DNA-binding</keyword>
<dbReference type="PANTHER" id="PTHR23098">
    <property type="entry name" value="AGAP001331-PA-RELATED"/>
    <property type="match status" value="1"/>
</dbReference>
<dbReference type="GO" id="GO:0003677">
    <property type="term" value="F:DNA binding"/>
    <property type="evidence" value="ECO:0007669"/>
    <property type="project" value="UniProtKB-KW"/>
</dbReference>
<dbReference type="AlphaFoldDB" id="A0A182PSF6"/>
<dbReference type="InterPro" id="IPR028002">
    <property type="entry name" value="Myb_DNA-bind_5"/>
</dbReference>
<name>A0A182PSF6_9DIPT</name>
<comment type="subunit">
    <text evidence="1">Self-associates forming complexes of several hundred monomers.</text>
</comment>
<feature type="domain" description="Myb/SANT-like DNA-binding" evidence="7">
    <location>
        <begin position="16"/>
        <end position="91"/>
    </location>
</feature>
<proteinExistence type="predicted"/>
<protein>
    <recommendedName>
        <fullName evidence="2">Regulatory protein zeste</fullName>
    </recommendedName>
</protein>
<keyword evidence="3" id="KW-0805">Transcription regulation</keyword>
<evidence type="ECO:0000256" key="3">
    <source>
        <dbReference type="ARBA" id="ARBA00023015"/>
    </source>
</evidence>
<comment type="function">
    <text evidence="6">Involved in transvection phenomena (= synapsis-dependent gene expression), where the synaptic pairing of chromosomes carrying genes with which zeste interacts influences the expression of these genes. Zeste binds to DNA and stimulates transcription from a nearby promoter.</text>
</comment>
<evidence type="ECO:0000256" key="1">
    <source>
        <dbReference type="ARBA" id="ARBA00011764"/>
    </source>
</evidence>
<keyword evidence="5" id="KW-0804">Transcription</keyword>
<evidence type="ECO:0000313" key="9">
    <source>
        <dbReference type="Proteomes" id="UP000075885"/>
    </source>
</evidence>
<organism evidence="8 9">
    <name type="scientific">Anopheles epiroticus</name>
    <dbReference type="NCBI Taxonomy" id="199890"/>
    <lineage>
        <taxon>Eukaryota</taxon>
        <taxon>Metazoa</taxon>
        <taxon>Ecdysozoa</taxon>
        <taxon>Arthropoda</taxon>
        <taxon>Hexapoda</taxon>
        <taxon>Insecta</taxon>
        <taxon>Pterygota</taxon>
        <taxon>Neoptera</taxon>
        <taxon>Endopterygota</taxon>
        <taxon>Diptera</taxon>
        <taxon>Nematocera</taxon>
        <taxon>Culicoidea</taxon>
        <taxon>Culicidae</taxon>
        <taxon>Anophelinae</taxon>
        <taxon>Anopheles</taxon>
    </lineage>
</organism>